<organism evidence="5 6">
    <name type="scientific">Yoonia sediminilitoris</name>
    <dbReference type="NCBI Taxonomy" id="1286148"/>
    <lineage>
        <taxon>Bacteria</taxon>
        <taxon>Pseudomonadati</taxon>
        <taxon>Pseudomonadota</taxon>
        <taxon>Alphaproteobacteria</taxon>
        <taxon>Rhodobacterales</taxon>
        <taxon>Paracoccaceae</taxon>
        <taxon>Yoonia</taxon>
    </lineage>
</organism>
<evidence type="ECO:0000256" key="1">
    <source>
        <dbReference type="ARBA" id="ARBA00006739"/>
    </source>
</evidence>
<evidence type="ECO:0000256" key="3">
    <source>
        <dbReference type="ARBA" id="ARBA00022679"/>
    </source>
</evidence>
<dbReference type="OrthoDB" id="6653642at2"/>
<keyword evidence="3" id="KW-0808">Transferase</keyword>
<dbReference type="Gene3D" id="3.90.550.10">
    <property type="entry name" value="Spore Coat Polysaccharide Biosynthesis Protein SpsA, Chain A"/>
    <property type="match status" value="1"/>
</dbReference>
<dbReference type="RefSeq" id="WP_108385369.1">
    <property type="nucleotide sequence ID" value="NZ_QBUD01000002.1"/>
</dbReference>
<gene>
    <name evidence="5" type="ORF">C8N45_102215</name>
</gene>
<name>A0A2T6KLW0_9RHOB</name>
<evidence type="ECO:0000256" key="2">
    <source>
        <dbReference type="ARBA" id="ARBA00022676"/>
    </source>
</evidence>
<reference evidence="5 6" key="1">
    <citation type="submission" date="2018-04" db="EMBL/GenBank/DDBJ databases">
        <title>Genomic Encyclopedia of Archaeal and Bacterial Type Strains, Phase II (KMG-II): from individual species to whole genera.</title>
        <authorList>
            <person name="Goeker M."/>
        </authorList>
    </citation>
    <scope>NUCLEOTIDE SEQUENCE [LARGE SCALE GENOMIC DNA]</scope>
    <source>
        <strain evidence="5 6">DSM 29955</strain>
    </source>
</reference>
<feature type="domain" description="Glycosyltransferase 2-like" evidence="4">
    <location>
        <begin position="7"/>
        <end position="164"/>
    </location>
</feature>
<evidence type="ECO:0000259" key="4">
    <source>
        <dbReference type="Pfam" id="PF00535"/>
    </source>
</evidence>
<dbReference type="PANTHER" id="PTHR43179:SF12">
    <property type="entry name" value="GALACTOFURANOSYLTRANSFERASE GLFT2"/>
    <property type="match status" value="1"/>
</dbReference>
<dbReference type="InterPro" id="IPR029044">
    <property type="entry name" value="Nucleotide-diphossugar_trans"/>
</dbReference>
<accession>A0A2T6KLW0</accession>
<sequence>MQHLRVSVIIPTYADWDRLAHCLSALEKQDFPVGDFEIIVANNNKKPDTPSGLVCPSNVVVIHVATPGSYAARNAAVAVSKGDILAFTDADCIPDHSWLSEGVKEFDNNPDVDLVAGGVRFIWQGSAPNIVETYDSIFNLQQQNFARKGGAATANLFVRRDVFDRFGLFDETRFSGGDIDFTKRATSGGAKLVYAEDARINHPARQNLGEVIRKARRMTGAGILQKRQEKKNIIIPHLDRLFPSFKAMKRIYKSGNATLVTGVGAWLVFYLVQIARVAEQCRLIFFKSSYERK</sequence>
<proteinExistence type="inferred from homology"/>
<dbReference type="InterPro" id="IPR001173">
    <property type="entry name" value="Glyco_trans_2-like"/>
</dbReference>
<dbReference type="PANTHER" id="PTHR43179">
    <property type="entry name" value="RHAMNOSYLTRANSFERASE WBBL"/>
    <property type="match status" value="1"/>
</dbReference>
<evidence type="ECO:0000313" key="6">
    <source>
        <dbReference type="Proteomes" id="UP000244523"/>
    </source>
</evidence>
<protein>
    <recommendedName>
        <fullName evidence="4">Glycosyltransferase 2-like domain-containing protein</fullName>
    </recommendedName>
</protein>
<keyword evidence="6" id="KW-1185">Reference proteome</keyword>
<dbReference type="AlphaFoldDB" id="A0A2T6KLW0"/>
<dbReference type="Pfam" id="PF00535">
    <property type="entry name" value="Glycos_transf_2"/>
    <property type="match status" value="1"/>
</dbReference>
<dbReference type="SUPFAM" id="SSF53448">
    <property type="entry name" value="Nucleotide-diphospho-sugar transferases"/>
    <property type="match status" value="1"/>
</dbReference>
<comment type="similarity">
    <text evidence="1">Belongs to the glycosyltransferase 2 family.</text>
</comment>
<dbReference type="Proteomes" id="UP000244523">
    <property type="component" value="Unassembled WGS sequence"/>
</dbReference>
<evidence type="ECO:0000313" key="5">
    <source>
        <dbReference type="EMBL" id="PUB17205.1"/>
    </source>
</evidence>
<dbReference type="CDD" id="cd00761">
    <property type="entry name" value="Glyco_tranf_GTA_type"/>
    <property type="match status" value="1"/>
</dbReference>
<dbReference type="GO" id="GO:0016757">
    <property type="term" value="F:glycosyltransferase activity"/>
    <property type="evidence" value="ECO:0007669"/>
    <property type="project" value="UniProtKB-KW"/>
</dbReference>
<keyword evidence="2" id="KW-0328">Glycosyltransferase</keyword>
<dbReference type="EMBL" id="QBUD01000002">
    <property type="protein sequence ID" value="PUB17205.1"/>
    <property type="molecule type" value="Genomic_DNA"/>
</dbReference>
<comment type="caution">
    <text evidence="5">The sequence shown here is derived from an EMBL/GenBank/DDBJ whole genome shotgun (WGS) entry which is preliminary data.</text>
</comment>